<dbReference type="EMBL" id="MN740821">
    <property type="protein sequence ID" value="QHU13552.1"/>
    <property type="molecule type" value="Genomic_DNA"/>
</dbReference>
<sequence length="67" mass="7454">MTPVMVRDICYFILVVGSASSALAFARDITYRTSSMVIEVPIMVIRGTKDYPNHAKLCYILAANKNI</sequence>
<accession>A0A6C0K663</accession>
<reference evidence="1" key="1">
    <citation type="journal article" date="2020" name="Nature">
        <title>Giant virus diversity and host interactions through global metagenomics.</title>
        <authorList>
            <person name="Schulz F."/>
            <person name="Roux S."/>
            <person name="Paez-Espino D."/>
            <person name="Jungbluth S."/>
            <person name="Walsh D.A."/>
            <person name="Denef V.J."/>
            <person name="McMahon K.D."/>
            <person name="Konstantinidis K.T."/>
            <person name="Eloe-Fadrosh E.A."/>
            <person name="Kyrpides N.C."/>
            <person name="Woyke T."/>
        </authorList>
    </citation>
    <scope>NUCLEOTIDE SEQUENCE</scope>
    <source>
        <strain evidence="1">GVMAG-S-1101178-73</strain>
    </source>
</reference>
<name>A0A6C0K663_9ZZZZ</name>
<protein>
    <submittedName>
        <fullName evidence="1">Uncharacterized protein</fullName>
    </submittedName>
</protein>
<organism evidence="1">
    <name type="scientific">viral metagenome</name>
    <dbReference type="NCBI Taxonomy" id="1070528"/>
    <lineage>
        <taxon>unclassified sequences</taxon>
        <taxon>metagenomes</taxon>
        <taxon>organismal metagenomes</taxon>
    </lineage>
</organism>
<evidence type="ECO:0000313" key="1">
    <source>
        <dbReference type="EMBL" id="QHU13552.1"/>
    </source>
</evidence>
<proteinExistence type="predicted"/>
<dbReference type="AlphaFoldDB" id="A0A6C0K663"/>